<dbReference type="PANTHER" id="PTHR43819:SF1">
    <property type="entry name" value="ARCHAEAL-TYPE GLUTAMATE SYNTHASE [NADPH]"/>
    <property type="match status" value="1"/>
</dbReference>
<dbReference type="EMBL" id="UINC01221978">
    <property type="protein sequence ID" value="SVE50548.1"/>
    <property type="molecule type" value="Genomic_DNA"/>
</dbReference>
<dbReference type="GO" id="GO:0015930">
    <property type="term" value="F:glutamate synthase activity"/>
    <property type="evidence" value="ECO:0007669"/>
    <property type="project" value="InterPro"/>
</dbReference>
<dbReference type="Pfam" id="PF01645">
    <property type="entry name" value="Glu_synthase"/>
    <property type="match status" value="1"/>
</dbReference>
<name>A0A383E376_9ZZZZ</name>
<feature type="domain" description="Glutamate synthase" evidence="2">
    <location>
        <begin position="2"/>
        <end position="222"/>
    </location>
</feature>
<dbReference type="AlphaFoldDB" id="A0A383E376"/>
<evidence type="ECO:0000256" key="1">
    <source>
        <dbReference type="ARBA" id="ARBA00009716"/>
    </source>
</evidence>
<comment type="similarity">
    <text evidence="1">Belongs to the glutamate synthase family.</text>
</comment>
<proteinExistence type="inferred from homology"/>
<protein>
    <recommendedName>
        <fullName evidence="2">Glutamate synthase domain-containing protein</fullName>
    </recommendedName>
</protein>
<reference evidence="3" key="1">
    <citation type="submission" date="2018-05" db="EMBL/GenBank/DDBJ databases">
        <authorList>
            <person name="Lanie J.A."/>
            <person name="Ng W.-L."/>
            <person name="Kazmierczak K.M."/>
            <person name="Andrzejewski T.M."/>
            <person name="Davidsen T.M."/>
            <person name="Wayne K.J."/>
            <person name="Tettelin H."/>
            <person name="Glass J.I."/>
            <person name="Rusch D."/>
            <person name="Podicherti R."/>
            <person name="Tsui H.-C.T."/>
            <person name="Winkler M.E."/>
        </authorList>
    </citation>
    <scope>NUCLEOTIDE SEQUENCE</scope>
</reference>
<feature type="non-terminal residue" evidence="3">
    <location>
        <position position="233"/>
    </location>
</feature>
<dbReference type="SUPFAM" id="SSF51395">
    <property type="entry name" value="FMN-linked oxidoreductases"/>
    <property type="match status" value="1"/>
</dbReference>
<dbReference type="CDD" id="cd02808">
    <property type="entry name" value="GltS_FMN"/>
    <property type="match status" value="1"/>
</dbReference>
<dbReference type="Gene3D" id="3.20.20.70">
    <property type="entry name" value="Aldolase class I"/>
    <property type="match status" value="1"/>
</dbReference>
<dbReference type="GO" id="GO:0006537">
    <property type="term" value="P:glutamate biosynthetic process"/>
    <property type="evidence" value="ECO:0007669"/>
    <property type="project" value="InterPro"/>
</dbReference>
<accession>A0A383E376</accession>
<dbReference type="PANTHER" id="PTHR43819">
    <property type="entry name" value="ARCHAEAL-TYPE GLUTAMATE SYNTHASE [NADPH]"/>
    <property type="match status" value="1"/>
</dbReference>
<dbReference type="InterPro" id="IPR002932">
    <property type="entry name" value="Glu_synthdom"/>
</dbReference>
<feature type="non-terminal residue" evidence="3">
    <location>
        <position position="1"/>
    </location>
</feature>
<evidence type="ECO:0000259" key="2">
    <source>
        <dbReference type="Pfam" id="PF01645"/>
    </source>
</evidence>
<dbReference type="InterPro" id="IPR013785">
    <property type="entry name" value="Aldolase_TIM"/>
</dbReference>
<evidence type="ECO:0000313" key="3">
    <source>
        <dbReference type="EMBL" id="SVE50548.1"/>
    </source>
</evidence>
<sequence>HGGILPAAKLTQEIATIRGVPMGKDVNSPPGHTAFTTPIEFVHFISRLRELSKGKPIGFKLCVGKRREFLSICKAMYETGITPDFVTVDGGEGGTGAAPMEFTNRIGTPLVEGLIFVHNALVGFDLRKDIRIFSSGKITTGFDIIKRLAMGADLCYSARAMMMAVGCIQAQKCNTNTCPVGVTTQNPSLMVGLVPENKSRRVYNFQRNTVKSACEMMGAMGLEKMEDLRPWHL</sequence>
<gene>
    <name evidence="3" type="ORF">METZ01_LOCUS503402</name>
</gene>
<organism evidence="3">
    <name type="scientific">marine metagenome</name>
    <dbReference type="NCBI Taxonomy" id="408172"/>
    <lineage>
        <taxon>unclassified sequences</taxon>
        <taxon>metagenomes</taxon>
        <taxon>ecological metagenomes</taxon>
    </lineage>
</organism>